<dbReference type="EMBL" id="JBDFQZ010000009">
    <property type="protein sequence ID" value="KAK9690557.1"/>
    <property type="molecule type" value="Genomic_DNA"/>
</dbReference>
<sequence length="343" mass="38204">MEAVSMFASHSDLGIMDDLSFIHQVNSIEDLFRQPIIFPSYNNNDNHNNQVLSLKRSSHQIIDRSIFEKPVTKKLKTNDNNNINNDNMLSFGNLSNNKSNNNIVIPKEEVSVSFGNEMLTSQGSLDKESYIIGTLPQFTRKSCRTSPSNLGHLSSSSKEHVLAERKRREKLSQRFIALSAIIPGLKKMDKASVLGDAVKYVKQMQERVKKLEVEVKKKSIESAVLVKKTRVTPNEDDGDNEQCLAEASSVSGGGSCDGPLPEIEVKISDKDVLIRVHCEKKKGVLEKLISQVMKLHLEVLNTSALAFGASSLDVTIITKMKDEFNISAKDLVRHLHDALKCIT</sequence>
<dbReference type="PROSITE" id="PS50888">
    <property type="entry name" value="BHLH"/>
    <property type="match status" value="1"/>
</dbReference>
<name>A0AAW1ILR1_SAPOF</name>
<evidence type="ECO:0000256" key="3">
    <source>
        <dbReference type="ARBA" id="ARBA00023163"/>
    </source>
</evidence>
<dbReference type="PANTHER" id="PTHR45959:SF2">
    <property type="entry name" value="BHLH TRANSCRIPTION FACTOR"/>
    <property type="match status" value="1"/>
</dbReference>
<dbReference type="SUPFAM" id="SSF47459">
    <property type="entry name" value="HLH, helix-loop-helix DNA-binding domain"/>
    <property type="match status" value="1"/>
</dbReference>
<dbReference type="PANTHER" id="PTHR45959">
    <property type="entry name" value="BHLH TRANSCRIPTION FACTOR"/>
    <property type="match status" value="1"/>
</dbReference>
<evidence type="ECO:0000313" key="7">
    <source>
        <dbReference type="Proteomes" id="UP001443914"/>
    </source>
</evidence>
<dbReference type="Proteomes" id="UP001443914">
    <property type="component" value="Unassembled WGS sequence"/>
</dbReference>
<comment type="caution">
    <text evidence="6">The sequence shown here is derived from an EMBL/GenBank/DDBJ whole genome shotgun (WGS) entry which is preliminary data.</text>
</comment>
<dbReference type="Pfam" id="PF00010">
    <property type="entry name" value="HLH"/>
    <property type="match status" value="1"/>
</dbReference>
<dbReference type="Pfam" id="PF22754">
    <property type="entry name" value="bHLH-TF_ACT-like_plant"/>
    <property type="match status" value="1"/>
</dbReference>
<keyword evidence="4" id="KW-0539">Nucleus</keyword>
<feature type="domain" description="BHLH" evidence="5">
    <location>
        <begin position="155"/>
        <end position="204"/>
    </location>
</feature>
<gene>
    <name evidence="6" type="ORF">RND81_09G137500</name>
</gene>
<dbReference type="GO" id="GO:0046983">
    <property type="term" value="F:protein dimerization activity"/>
    <property type="evidence" value="ECO:0007669"/>
    <property type="project" value="InterPro"/>
</dbReference>
<reference evidence="6" key="1">
    <citation type="submission" date="2024-03" db="EMBL/GenBank/DDBJ databases">
        <title>WGS assembly of Saponaria officinalis var. Norfolk2.</title>
        <authorList>
            <person name="Jenkins J."/>
            <person name="Shu S."/>
            <person name="Grimwood J."/>
            <person name="Barry K."/>
            <person name="Goodstein D."/>
            <person name="Schmutz J."/>
            <person name="Leebens-Mack J."/>
            <person name="Osbourn A."/>
        </authorList>
    </citation>
    <scope>NUCLEOTIDE SEQUENCE [LARGE SCALE GENOMIC DNA]</scope>
    <source>
        <strain evidence="6">JIC</strain>
    </source>
</reference>
<dbReference type="AlphaFoldDB" id="A0AAW1ILR1"/>
<dbReference type="Gene3D" id="4.10.280.10">
    <property type="entry name" value="Helix-loop-helix DNA-binding domain"/>
    <property type="match status" value="1"/>
</dbReference>
<evidence type="ECO:0000256" key="4">
    <source>
        <dbReference type="ARBA" id="ARBA00023242"/>
    </source>
</evidence>
<dbReference type="SMART" id="SM00353">
    <property type="entry name" value="HLH"/>
    <property type="match status" value="1"/>
</dbReference>
<comment type="subcellular location">
    <subcellularLocation>
        <location evidence="1">Nucleus</location>
    </subcellularLocation>
</comment>
<organism evidence="6 7">
    <name type="scientific">Saponaria officinalis</name>
    <name type="common">Common soapwort</name>
    <name type="synonym">Lychnis saponaria</name>
    <dbReference type="NCBI Taxonomy" id="3572"/>
    <lineage>
        <taxon>Eukaryota</taxon>
        <taxon>Viridiplantae</taxon>
        <taxon>Streptophyta</taxon>
        <taxon>Embryophyta</taxon>
        <taxon>Tracheophyta</taxon>
        <taxon>Spermatophyta</taxon>
        <taxon>Magnoliopsida</taxon>
        <taxon>eudicotyledons</taxon>
        <taxon>Gunneridae</taxon>
        <taxon>Pentapetalae</taxon>
        <taxon>Caryophyllales</taxon>
        <taxon>Caryophyllaceae</taxon>
        <taxon>Caryophylleae</taxon>
        <taxon>Saponaria</taxon>
    </lineage>
</organism>
<evidence type="ECO:0000313" key="6">
    <source>
        <dbReference type="EMBL" id="KAK9690557.1"/>
    </source>
</evidence>
<dbReference type="InterPro" id="IPR036638">
    <property type="entry name" value="HLH_DNA-bd_sf"/>
</dbReference>
<protein>
    <recommendedName>
        <fullName evidence="5">BHLH domain-containing protein</fullName>
    </recommendedName>
</protein>
<keyword evidence="2" id="KW-0805">Transcription regulation</keyword>
<evidence type="ECO:0000256" key="1">
    <source>
        <dbReference type="ARBA" id="ARBA00004123"/>
    </source>
</evidence>
<proteinExistence type="predicted"/>
<dbReference type="GO" id="GO:0080090">
    <property type="term" value="P:regulation of primary metabolic process"/>
    <property type="evidence" value="ECO:0007669"/>
    <property type="project" value="UniProtKB-ARBA"/>
</dbReference>
<dbReference type="InterPro" id="IPR011598">
    <property type="entry name" value="bHLH_dom"/>
</dbReference>
<dbReference type="InterPro" id="IPR054502">
    <property type="entry name" value="bHLH-TF_ACT-like_plant"/>
</dbReference>
<evidence type="ECO:0000256" key="2">
    <source>
        <dbReference type="ARBA" id="ARBA00023015"/>
    </source>
</evidence>
<dbReference type="InterPro" id="IPR052610">
    <property type="entry name" value="bHLH_transcription_regulator"/>
</dbReference>
<accession>A0AAW1ILR1</accession>
<dbReference type="GO" id="GO:0005634">
    <property type="term" value="C:nucleus"/>
    <property type="evidence" value="ECO:0007669"/>
    <property type="project" value="UniProtKB-SubCell"/>
</dbReference>
<keyword evidence="7" id="KW-1185">Reference proteome</keyword>
<keyword evidence="3" id="KW-0804">Transcription</keyword>
<evidence type="ECO:0000259" key="5">
    <source>
        <dbReference type="PROSITE" id="PS50888"/>
    </source>
</evidence>